<reference evidence="2 3" key="1">
    <citation type="submission" date="2023-06" db="EMBL/GenBank/DDBJ databases">
        <title>Aquibacillus rhizosphaerae LR5S19.</title>
        <authorList>
            <person name="Sun J.-Q."/>
        </authorList>
    </citation>
    <scope>NUCLEOTIDE SEQUENCE [LARGE SCALE GENOMIC DNA]</scope>
    <source>
        <strain evidence="2 3">LR5S19</strain>
    </source>
</reference>
<proteinExistence type="predicted"/>
<comment type="caution">
    <text evidence="2">The sequence shown here is derived from an EMBL/GenBank/DDBJ whole genome shotgun (WGS) entry which is preliminary data.</text>
</comment>
<dbReference type="InterPro" id="IPR036281">
    <property type="entry name" value="SinR/SinI_dimer_dom_sf"/>
</dbReference>
<name>A0ABT7KZM6_9BACI</name>
<gene>
    <name evidence="2" type="ORF">QQS35_00405</name>
</gene>
<accession>A0ABT7KZM6</accession>
<dbReference type="SUPFAM" id="SSF47406">
    <property type="entry name" value="SinR repressor dimerisation domain-like"/>
    <property type="match status" value="1"/>
</dbReference>
<dbReference type="EMBL" id="JASTZU010000001">
    <property type="protein sequence ID" value="MDL4838935.1"/>
    <property type="molecule type" value="Genomic_DNA"/>
</dbReference>
<keyword evidence="3" id="KW-1185">Reference proteome</keyword>
<dbReference type="PROSITE" id="PS51500">
    <property type="entry name" value="SIN"/>
    <property type="match status" value="1"/>
</dbReference>
<protein>
    <submittedName>
        <fullName evidence="2">Anti-repressor SinI family protein</fullName>
    </submittedName>
</protein>
<evidence type="ECO:0000259" key="1">
    <source>
        <dbReference type="PROSITE" id="PS51500"/>
    </source>
</evidence>
<dbReference type="Proteomes" id="UP001235343">
    <property type="component" value="Unassembled WGS sequence"/>
</dbReference>
<dbReference type="InterPro" id="IPR010981">
    <property type="entry name" value="SinR/SinI_dimer_dom"/>
</dbReference>
<dbReference type="Pfam" id="PF08671">
    <property type="entry name" value="SinI"/>
    <property type="match status" value="1"/>
</dbReference>
<evidence type="ECO:0000313" key="3">
    <source>
        <dbReference type="Proteomes" id="UP001235343"/>
    </source>
</evidence>
<sequence>MAYSKFTDPEWILLLLKAKEMGIPIEEVREFLQANCCGS</sequence>
<evidence type="ECO:0000313" key="2">
    <source>
        <dbReference type="EMBL" id="MDL4838935.1"/>
    </source>
</evidence>
<dbReference type="RefSeq" id="WP_285929698.1">
    <property type="nucleotide sequence ID" value="NZ_JASTZU010000001.1"/>
</dbReference>
<feature type="domain" description="Sin" evidence="1">
    <location>
        <begin position="1"/>
        <end position="36"/>
    </location>
</feature>
<organism evidence="2 3">
    <name type="scientific">Aquibacillus rhizosphaerae</name>
    <dbReference type="NCBI Taxonomy" id="3051431"/>
    <lineage>
        <taxon>Bacteria</taxon>
        <taxon>Bacillati</taxon>
        <taxon>Bacillota</taxon>
        <taxon>Bacilli</taxon>
        <taxon>Bacillales</taxon>
        <taxon>Bacillaceae</taxon>
        <taxon>Aquibacillus</taxon>
    </lineage>
</organism>